<sequence>MGRRFKEEILEHFVLPYTGSIADTFILMDDSSQCHRDHLVGLVILTSRFEATRGLFWDGLRNFEPQSDDEVDNRLVGDWLLELVIESMETRASFIRPESDSACMGTYMSLIGHGLF</sequence>
<keyword evidence="2" id="KW-1185">Reference proteome</keyword>
<reference evidence="1 2" key="1">
    <citation type="journal article" date="2019" name="Sci. Rep.">
        <title>Orb-weaving spider Araneus ventricosus genome elucidates the spidroin gene catalogue.</title>
        <authorList>
            <person name="Kono N."/>
            <person name="Nakamura H."/>
            <person name="Ohtoshi R."/>
            <person name="Moran D.A.P."/>
            <person name="Shinohara A."/>
            <person name="Yoshida Y."/>
            <person name="Fujiwara M."/>
            <person name="Mori M."/>
            <person name="Tomita M."/>
            <person name="Arakawa K."/>
        </authorList>
    </citation>
    <scope>NUCLEOTIDE SEQUENCE [LARGE SCALE GENOMIC DNA]</scope>
</reference>
<organism evidence="1 2">
    <name type="scientific">Araneus ventricosus</name>
    <name type="common">Orbweaver spider</name>
    <name type="synonym">Epeira ventricosa</name>
    <dbReference type="NCBI Taxonomy" id="182803"/>
    <lineage>
        <taxon>Eukaryota</taxon>
        <taxon>Metazoa</taxon>
        <taxon>Ecdysozoa</taxon>
        <taxon>Arthropoda</taxon>
        <taxon>Chelicerata</taxon>
        <taxon>Arachnida</taxon>
        <taxon>Araneae</taxon>
        <taxon>Araneomorphae</taxon>
        <taxon>Entelegynae</taxon>
        <taxon>Araneoidea</taxon>
        <taxon>Araneidae</taxon>
        <taxon>Araneus</taxon>
    </lineage>
</organism>
<gene>
    <name evidence="1" type="ORF">AVEN_159028_1</name>
</gene>
<proteinExistence type="predicted"/>
<evidence type="ECO:0000313" key="1">
    <source>
        <dbReference type="EMBL" id="GBL88939.1"/>
    </source>
</evidence>
<dbReference type="Proteomes" id="UP000499080">
    <property type="component" value="Unassembled WGS sequence"/>
</dbReference>
<accession>A0A4Y2BBV6</accession>
<evidence type="ECO:0000313" key="2">
    <source>
        <dbReference type="Proteomes" id="UP000499080"/>
    </source>
</evidence>
<name>A0A4Y2BBV6_ARAVE</name>
<comment type="caution">
    <text evidence="1">The sequence shown here is derived from an EMBL/GenBank/DDBJ whole genome shotgun (WGS) entry which is preliminary data.</text>
</comment>
<dbReference type="AlphaFoldDB" id="A0A4Y2BBV6"/>
<dbReference type="EMBL" id="BGPR01000062">
    <property type="protein sequence ID" value="GBL88939.1"/>
    <property type="molecule type" value="Genomic_DNA"/>
</dbReference>
<protein>
    <submittedName>
        <fullName evidence="1">Uncharacterized protein</fullName>
    </submittedName>
</protein>